<dbReference type="AlphaFoldDB" id="A0A366LV79"/>
<organism evidence="1 2">
    <name type="scientific">Spongiactinospora rosea</name>
    <dbReference type="NCBI Taxonomy" id="2248750"/>
    <lineage>
        <taxon>Bacteria</taxon>
        <taxon>Bacillati</taxon>
        <taxon>Actinomycetota</taxon>
        <taxon>Actinomycetes</taxon>
        <taxon>Streptosporangiales</taxon>
        <taxon>Streptosporangiaceae</taxon>
        <taxon>Spongiactinospora</taxon>
    </lineage>
</organism>
<comment type="caution">
    <text evidence="1">The sequence shown here is derived from an EMBL/GenBank/DDBJ whole genome shotgun (WGS) entry which is preliminary data.</text>
</comment>
<protein>
    <submittedName>
        <fullName evidence="1">Uncharacterized protein</fullName>
    </submittedName>
</protein>
<dbReference type="RefSeq" id="WP_113982927.1">
    <property type="nucleotide sequence ID" value="NZ_QMEY01000010.1"/>
</dbReference>
<dbReference type="OrthoDB" id="3297261at2"/>
<sequence>MNPAIGKMAALACGAGLLLGGGALAVGMMSGNGLVQAVAAKYVSPGCPQERERMGEALGRLGVLDVRPPGARPSKRYAGCEPDDDLAYADQSYTLRDTHEAVPALYRSAAVRDGWKVVPGVRPEDDDVDLLCLTKVVNGQKAFIGVRTNKTGGGDYHLAVRSAATGGVLCW</sequence>
<evidence type="ECO:0000313" key="1">
    <source>
        <dbReference type="EMBL" id="RBQ17831.1"/>
    </source>
</evidence>
<accession>A0A366LV79</accession>
<name>A0A366LV79_9ACTN</name>
<reference evidence="1 2" key="1">
    <citation type="submission" date="2018-06" db="EMBL/GenBank/DDBJ databases">
        <title>Sphaerisporangium craniellae sp. nov., isolated from a marine sponge in the South China Sea.</title>
        <authorList>
            <person name="Li L."/>
        </authorList>
    </citation>
    <scope>NUCLEOTIDE SEQUENCE [LARGE SCALE GENOMIC DNA]</scope>
    <source>
        <strain evidence="1 2">LHW63015</strain>
    </source>
</reference>
<gene>
    <name evidence="1" type="ORF">DP939_23520</name>
</gene>
<proteinExistence type="predicted"/>
<evidence type="ECO:0000313" key="2">
    <source>
        <dbReference type="Proteomes" id="UP000253303"/>
    </source>
</evidence>
<dbReference type="Proteomes" id="UP000253303">
    <property type="component" value="Unassembled WGS sequence"/>
</dbReference>
<keyword evidence="2" id="KW-1185">Reference proteome</keyword>
<dbReference type="EMBL" id="QMEY01000010">
    <property type="protein sequence ID" value="RBQ17831.1"/>
    <property type="molecule type" value="Genomic_DNA"/>
</dbReference>